<feature type="region of interest" description="Disordered" evidence="2">
    <location>
        <begin position="666"/>
        <end position="686"/>
    </location>
</feature>
<protein>
    <recommendedName>
        <fullName evidence="6">DUF4175 domain-containing protein</fullName>
    </recommendedName>
</protein>
<dbReference type="KEGG" id="saqi:AXG55_06355"/>
<evidence type="ECO:0000313" key="4">
    <source>
        <dbReference type="EMBL" id="APJ03547.1"/>
    </source>
</evidence>
<evidence type="ECO:0000313" key="5">
    <source>
        <dbReference type="Proteomes" id="UP000184731"/>
    </source>
</evidence>
<gene>
    <name evidence="4" type="ORF">AXG55_06355</name>
</gene>
<keyword evidence="3" id="KW-0472">Membrane</keyword>
<feature type="region of interest" description="Disordered" evidence="2">
    <location>
        <begin position="712"/>
        <end position="732"/>
    </location>
</feature>
<sequence length="732" mass="83589">MQKKIYFFLFSIFILIIFYILVYRILNPNLAWLAFPIGLLFLKWIEVSLIRGFLLLKKMPKERIQLNLKATGLVFPENYFEKNLKYRACAVIVSFGFVFTYFLWNDFVTTYNEVSDYLKVSKPILKIEYPSFSNLNPMYLYLNESKIDVSVDTSSYLEFRIENLKSEDSWKILLKENKSSGVEKSFSYNISSGVWSSSVASLYEQFEEKENEHNMNKNSKNIEFVLSKQDKKFSGVIHISHTADPTVKLETLAADYSDKDVVVGKINFTVDVSSAVPLTLVELSVRTQSGYHFEKTLAEFANSAEFQFKSSDIDLVTTGIPFVSEDVLYVKAVAKTVLSSLVGESKELVFPVKTPVQVRQELIKNLESAMKELKSLKKVTVEQNNKLQESLSQAVKLASQLSKSGVIKRNIIESMNYIENMSFKNDQYYNSALGKIQSTLNILKRQQKINEAGNFLVRLQSLKNNIVTLNKSETNVMNLISDANELTELAQQLKDHLFEMSKNETFPLSKNEKLIIDKVLKTDKTPQEIHETAKHLQQKKLSEAQQDIQLAVDEANNHLGFAMQIMQQARQRAIQEARIQLQNADNALENSKLAANKIETLLQFSKAKESLDKTPQFGGEFNEALNDAKNATKKAHSYVEENKSSDKTHATQVAQENVEKAILSLQDEEESDKDLQKEQDERAYRSSMDVLAAQGVLDSGWRKKILEEISRLKSQGESSDSPMIRYLESRLR</sequence>
<feature type="transmembrane region" description="Helical" evidence="3">
    <location>
        <begin position="86"/>
        <end position="104"/>
    </location>
</feature>
<evidence type="ECO:0000256" key="1">
    <source>
        <dbReference type="SAM" id="Coils"/>
    </source>
</evidence>
<feature type="coiled-coil region" evidence="1">
    <location>
        <begin position="469"/>
        <end position="503"/>
    </location>
</feature>
<dbReference type="EMBL" id="CP017834">
    <property type="protein sequence ID" value="APJ03547.1"/>
    <property type="molecule type" value="Genomic_DNA"/>
</dbReference>
<feature type="coiled-coil region" evidence="1">
    <location>
        <begin position="356"/>
        <end position="390"/>
    </location>
</feature>
<keyword evidence="3" id="KW-0812">Transmembrane</keyword>
<organism evidence="4 5">
    <name type="scientific">Silvanigrella aquatica</name>
    <dbReference type="NCBI Taxonomy" id="1915309"/>
    <lineage>
        <taxon>Bacteria</taxon>
        <taxon>Pseudomonadati</taxon>
        <taxon>Bdellovibrionota</taxon>
        <taxon>Oligoflexia</taxon>
        <taxon>Silvanigrellales</taxon>
        <taxon>Silvanigrellaceae</taxon>
        <taxon>Silvanigrella</taxon>
    </lineage>
</organism>
<feature type="compositionally biased region" description="Polar residues" evidence="2">
    <location>
        <begin position="712"/>
        <end position="721"/>
    </location>
</feature>
<keyword evidence="5" id="KW-1185">Reference proteome</keyword>
<keyword evidence="1" id="KW-0175">Coiled coil</keyword>
<feature type="transmembrane region" description="Helical" evidence="3">
    <location>
        <begin position="7"/>
        <end position="26"/>
    </location>
</feature>
<name>A0A1L4D040_9BACT</name>
<proteinExistence type="predicted"/>
<evidence type="ECO:0000256" key="2">
    <source>
        <dbReference type="SAM" id="MobiDB-lite"/>
    </source>
</evidence>
<feature type="compositionally biased region" description="Basic and acidic residues" evidence="2">
    <location>
        <begin position="673"/>
        <end position="684"/>
    </location>
</feature>
<evidence type="ECO:0008006" key="6">
    <source>
        <dbReference type="Google" id="ProtNLM"/>
    </source>
</evidence>
<keyword evidence="3" id="KW-1133">Transmembrane helix</keyword>
<dbReference type="AlphaFoldDB" id="A0A1L4D040"/>
<dbReference type="Proteomes" id="UP000184731">
    <property type="component" value="Chromosome"/>
</dbReference>
<feature type="transmembrane region" description="Helical" evidence="3">
    <location>
        <begin position="32"/>
        <end position="56"/>
    </location>
</feature>
<dbReference type="STRING" id="1915309.AXG55_06355"/>
<dbReference type="RefSeq" id="WP_148697286.1">
    <property type="nucleotide sequence ID" value="NZ_CP017834.1"/>
</dbReference>
<dbReference type="OrthoDB" id="5289349at2"/>
<accession>A0A1L4D040</accession>
<evidence type="ECO:0000256" key="3">
    <source>
        <dbReference type="SAM" id="Phobius"/>
    </source>
</evidence>
<reference evidence="4 5" key="1">
    <citation type="submission" date="2016-10" db="EMBL/GenBank/DDBJ databases">
        <title>Silvanigrella aquatica sp. nov., isolated from a freshwater lake located in the Black Forest, Germany, description of Silvanigrellaceae fam. nov., Silvanigrellales ord. nov., reclassification of the order Bdellovibrionales in the class Oligoflexia, reclassification of the families Bacteriovoracaceae and Halobacteriovoraceae in the new order Bacteriovoracales ord. nov., and reclassification of the family Pseudobacteriovoracaceae in the order Oligoflexiales.</title>
        <authorList>
            <person name="Hahn M.W."/>
            <person name="Schmidt J."/>
            <person name="Koll U."/>
            <person name="Rohde M."/>
            <person name="Verbag S."/>
            <person name="Pitt A."/>
            <person name="Nakai R."/>
            <person name="Naganuma T."/>
            <person name="Lang E."/>
        </authorList>
    </citation>
    <scope>NUCLEOTIDE SEQUENCE [LARGE SCALE GENOMIC DNA]</scope>
    <source>
        <strain evidence="4 5">MWH-Nonnen-W8red</strain>
    </source>
</reference>